<dbReference type="PROSITE" id="PS00866">
    <property type="entry name" value="CPSASE_1"/>
    <property type="match status" value="1"/>
</dbReference>
<evidence type="ECO:0000259" key="8">
    <source>
        <dbReference type="PROSITE" id="PS50968"/>
    </source>
</evidence>
<dbReference type="PROSITE" id="PS50979">
    <property type="entry name" value="BC"/>
    <property type="match status" value="1"/>
</dbReference>
<dbReference type="GO" id="GO:0005524">
    <property type="term" value="F:ATP binding"/>
    <property type="evidence" value="ECO:0007669"/>
    <property type="project" value="UniProtKB-UniRule"/>
</dbReference>
<sequence>MFKKVLIANRGEIAIRVIKTLKSMGISSIAVYSDADRFARPAMMADEAVRLGPAPANESYLNVDAVIAACRATGAEAVHPGYGFLSENIGFAERLAAEGIAFIGPRPEHLSAFGLKHTARELANASGVPLLPGTSLLSSAEEALAAAETIGYPVMLKSTAGGGGIGMQLCVDAEGLKACFESVQRTARASFGDARVYIERFVADARHVEVQIFGNGKGKVIALGERDCSLQRRNQKVVEETPAPGLSAAIRARLHKAAVDLGSAVSYESAGTVEFIYDPVREEFYFLEVNTRLQVEHPVTEAVFGIDLVEWMIRQAAGEDVLSGTEALQPKGAAIEVRVYAEMPHADFRPSAGLLTEVVFPEDVRLDGWIETGTEVTPFYDPMLAKLIVSAEDRPAAIEKLKAALSGTLISGIETNLDYLRAIASSELLASGKVATTALRDFSFVPDVIEVIAPGAQSSIQELPGRLGLWHVGVPPSGPMDERSFRHANRLVGNGDMVAALELTVSGPLLKFHTDTVVALAGASMAMSADGVKLPHGEPVTIRAGQTLSIGSIDGPGQRAYLAVAGGFAAPVVLGSRATFGLGQFGGNATGTLKTGHVLHLARHAAAEPAKPATEPPKLTREWEVGVVYGPHGAPDFFQDGDIEALFSTDYEVHFNSARTGVRLIGPAPKWARSDGGEAGLHPSNLHDNAYAIGAIDFTGDMPIILGPDGPSLGGFVCPAVIARDEQWKMGQFKPGDRIRFRPVARPEDPVAGPVVHRGKEEAGSPIVGKRDDGPVSVVYRRQGDDNLLVEYGPMTLDIALRLRVHLLMQAVSQARLPGVIDLTPGIRSLQIHYDGTALTRNRLLGLLAEIEANLPAAQEVKVPSRIVHLPLSWNDPDAELAMRKYQELVRPNAPWCPDNIEFIRRINGLADEQAVRDVVFDASYLVLGLGDVYLGAPVATPVDPRHRLVTTKYNPARTWTPENAVGIGGAYMCIYGMEGPGGYQLFGRTIQVWNTWRQTPVFAKDKPWLLDFFDQIRFFPVSHQELAEARSAFPHGGYPVRIEEAEFSYAAYERELQANSASIRAFKARQQAAFEAERQRWKEAGLDSFITDEGTGESPDGDIPEGCFGVASAVPGNIWKLLVEPGAPVAAGDTLAIIESMKMEINVTAHAAGRVRDLRAGPGRNVKAGDIIVVLEEC</sequence>
<evidence type="ECO:0000313" key="12">
    <source>
        <dbReference type="EMBL" id="EJC84626.1"/>
    </source>
</evidence>
<dbReference type="InterPro" id="IPR050856">
    <property type="entry name" value="Biotin_carboxylase_complex"/>
</dbReference>
<dbReference type="SUPFAM" id="SSF56059">
    <property type="entry name" value="Glutathione synthetase ATP-binding domain-like"/>
    <property type="match status" value="1"/>
</dbReference>
<dbReference type="Pfam" id="PF02785">
    <property type="entry name" value="Biotin_carb_C"/>
    <property type="match status" value="1"/>
</dbReference>
<dbReference type="Pfam" id="PF00364">
    <property type="entry name" value="Biotin_lipoyl"/>
    <property type="match status" value="1"/>
</dbReference>
<evidence type="ECO:0000256" key="5">
    <source>
        <dbReference type="ARBA" id="ARBA00022840"/>
    </source>
</evidence>
<keyword evidence="2" id="KW-0436">Ligase</keyword>
<keyword evidence="6" id="KW-0092">Biotin</keyword>
<dbReference type="SUPFAM" id="SSF50891">
    <property type="entry name" value="Cyclophilin-like"/>
    <property type="match status" value="2"/>
</dbReference>
<keyword evidence="4" id="KW-0378">Hydrolase</keyword>
<evidence type="ECO:0000256" key="4">
    <source>
        <dbReference type="ARBA" id="ARBA00022801"/>
    </source>
</evidence>
<protein>
    <submittedName>
        <fullName evidence="12">Urea carboxylase</fullName>
    </submittedName>
</protein>
<dbReference type="EMBL" id="JH719393">
    <property type="protein sequence ID" value="EJC84626.1"/>
    <property type="molecule type" value="Genomic_DNA"/>
</dbReference>
<dbReference type="InterPro" id="IPR011764">
    <property type="entry name" value="Biotin_carboxylation_dom"/>
</dbReference>
<dbReference type="OrthoDB" id="9763189at2"/>
<dbReference type="PROSITE" id="PS00867">
    <property type="entry name" value="CPSASE_2"/>
    <property type="match status" value="1"/>
</dbReference>
<dbReference type="AlphaFoldDB" id="J0WF98"/>
<dbReference type="FunFam" id="3.40.50.20:FF:000010">
    <property type="entry name" value="Propionyl-CoA carboxylase subunit alpha"/>
    <property type="match status" value="1"/>
</dbReference>
<accession>J0WF98</accession>
<dbReference type="Gene3D" id="2.40.50.100">
    <property type="match status" value="1"/>
</dbReference>
<evidence type="ECO:0000256" key="3">
    <source>
        <dbReference type="ARBA" id="ARBA00022741"/>
    </source>
</evidence>
<dbReference type="Gene3D" id="3.30.470.20">
    <property type="entry name" value="ATP-grasp fold, B domain"/>
    <property type="match status" value="1"/>
</dbReference>
<evidence type="ECO:0000256" key="1">
    <source>
        <dbReference type="ARBA" id="ARBA00001953"/>
    </source>
</evidence>
<dbReference type="InterPro" id="IPR000089">
    <property type="entry name" value="Biotin_lipoyl"/>
</dbReference>
<proteinExistence type="predicted"/>
<dbReference type="Proteomes" id="UP000005732">
    <property type="component" value="Unassembled WGS sequence"/>
</dbReference>
<dbReference type="SUPFAM" id="SSF52440">
    <property type="entry name" value="PreATP-grasp domain"/>
    <property type="match status" value="1"/>
</dbReference>
<dbReference type="GO" id="GO:0046872">
    <property type="term" value="F:metal ion binding"/>
    <property type="evidence" value="ECO:0007669"/>
    <property type="project" value="InterPro"/>
</dbReference>
<dbReference type="InterPro" id="IPR003833">
    <property type="entry name" value="CT_C_D"/>
</dbReference>
<keyword evidence="5 7" id="KW-0067">ATP-binding</keyword>
<feature type="domain" description="Lipoyl-binding" evidence="8">
    <location>
        <begin position="1099"/>
        <end position="1177"/>
    </location>
</feature>
<dbReference type="SUPFAM" id="SSF160467">
    <property type="entry name" value="PH0987 N-terminal domain-like"/>
    <property type="match status" value="1"/>
</dbReference>
<dbReference type="NCBIfam" id="TIGR00724">
    <property type="entry name" value="urea_amlyse_rel"/>
    <property type="match status" value="1"/>
</dbReference>
<evidence type="ECO:0000256" key="7">
    <source>
        <dbReference type="PROSITE-ProRule" id="PRU00409"/>
    </source>
</evidence>
<feature type="domain" description="Biotin carboxylation" evidence="10">
    <location>
        <begin position="1"/>
        <end position="444"/>
    </location>
</feature>
<dbReference type="GO" id="GO:0016874">
    <property type="term" value="F:ligase activity"/>
    <property type="evidence" value="ECO:0007669"/>
    <property type="project" value="UniProtKB-KW"/>
</dbReference>
<dbReference type="SMART" id="SM00878">
    <property type="entry name" value="Biotin_carb_C"/>
    <property type="match status" value="1"/>
</dbReference>
<evidence type="ECO:0000256" key="6">
    <source>
        <dbReference type="ARBA" id="ARBA00023267"/>
    </source>
</evidence>
<keyword evidence="3 7" id="KW-0547">Nucleotide-binding</keyword>
<dbReference type="SMART" id="SM00797">
    <property type="entry name" value="AHS2"/>
    <property type="match status" value="1"/>
</dbReference>
<dbReference type="Gene3D" id="3.30.1360.40">
    <property type="match status" value="1"/>
</dbReference>
<dbReference type="InterPro" id="IPR005481">
    <property type="entry name" value="BC-like_N"/>
</dbReference>
<evidence type="ECO:0000256" key="2">
    <source>
        <dbReference type="ARBA" id="ARBA00022598"/>
    </source>
</evidence>
<dbReference type="EMBL" id="JH719393">
    <property type="protein sequence ID" value="EJC83783.1"/>
    <property type="molecule type" value="Genomic_DNA"/>
</dbReference>
<dbReference type="HOGENOM" id="CLU_002162_0_1_5"/>
<dbReference type="Pfam" id="PF02626">
    <property type="entry name" value="CT_A_B"/>
    <property type="match status" value="1"/>
</dbReference>
<dbReference type="InterPro" id="IPR011053">
    <property type="entry name" value="Single_hybrid_motif"/>
</dbReference>
<dbReference type="Pfam" id="PF00289">
    <property type="entry name" value="Biotin_carb_N"/>
    <property type="match status" value="1"/>
</dbReference>
<dbReference type="NCBIfam" id="TIGR02712">
    <property type="entry name" value="urea_carbox"/>
    <property type="match status" value="1"/>
</dbReference>
<dbReference type="InterPro" id="IPR003778">
    <property type="entry name" value="CT_A_B"/>
</dbReference>
<dbReference type="Pfam" id="PF02682">
    <property type="entry name" value="CT_C_D"/>
    <property type="match status" value="1"/>
</dbReference>
<dbReference type="PANTHER" id="PTHR18866:SF128">
    <property type="entry name" value="UREA AMIDOLYASE"/>
    <property type="match status" value="1"/>
</dbReference>
<feature type="domain" description="ATP-grasp" evidence="9">
    <location>
        <begin position="120"/>
        <end position="317"/>
    </location>
</feature>
<dbReference type="InterPro" id="IPR016185">
    <property type="entry name" value="PreATP-grasp_dom_sf"/>
</dbReference>
<dbReference type="PANTHER" id="PTHR18866">
    <property type="entry name" value="CARBOXYLASE:PYRUVATE/ACETYL-COA/PROPIONYL-COA CARBOXYLASE"/>
    <property type="match status" value="1"/>
</dbReference>
<dbReference type="Gene3D" id="2.40.100.10">
    <property type="entry name" value="Cyclophilin-like"/>
    <property type="match status" value="2"/>
</dbReference>
<dbReference type="CDD" id="cd06850">
    <property type="entry name" value="biotinyl_domain"/>
    <property type="match status" value="1"/>
</dbReference>
<dbReference type="InterPro" id="IPR011054">
    <property type="entry name" value="Rudment_hybrid_motif"/>
</dbReference>
<dbReference type="PROSITE" id="PS50975">
    <property type="entry name" value="ATP_GRASP"/>
    <property type="match status" value="1"/>
</dbReference>
<dbReference type="Pfam" id="PF02786">
    <property type="entry name" value="CPSase_L_D2"/>
    <property type="match status" value="1"/>
</dbReference>
<dbReference type="InterPro" id="IPR014084">
    <property type="entry name" value="Urea_COase"/>
</dbReference>
<comment type="cofactor">
    <cofactor evidence="1">
        <name>biotin</name>
        <dbReference type="ChEBI" id="CHEBI:57586"/>
    </cofactor>
</comment>
<gene>
    <name evidence="11" type="ORF">Rleg4DRAFT_5565</name>
    <name evidence="12" type="ORF">Rleg4DRAFT_6457</name>
</gene>
<evidence type="ECO:0000313" key="11">
    <source>
        <dbReference type="EMBL" id="EJC83783.1"/>
    </source>
</evidence>
<dbReference type="SMART" id="SM00796">
    <property type="entry name" value="AHS1"/>
    <property type="match status" value="1"/>
</dbReference>
<evidence type="ECO:0000259" key="9">
    <source>
        <dbReference type="PROSITE" id="PS50975"/>
    </source>
</evidence>
<dbReference type="InterPro" id="IPR005482">
    <property type="entry name" value="Biotin_COase_C"/>
</dbReference>
<dbReference type="GO" id="GO:0016787">
    <property type="term" value="F:hydrolase activity"/>
    <property type="evidence" value="ECO:0007669"/>
    <property type="project" value="UniProtKB-KW"/>
</dbReference>
<reference evidence="12" key="1">
    <citation type="submission" date="2012-02" db="EMBL/GenBank/DDBJ databases">
        <title>Improved High-Quality Draft Sequence of Rhizobium leguminosarum bv. trifolii WSM2297.</title>
        <authorList>
            <consortium name="US DOE Joint Genome Institute"/>
            <person name="Lucas S."/>
            <person name="Han J."/>
            <person name="Lapidus A."/>
            <person name="Cheng J.-F."/>
            <person name="Goodwin L."/>
            <person name="Pitluck S."/>
            <person name="Peters L."/>
            <person name="Ovchinnikova G."/>
            <person name="Zhang X."/>
            <person name="Detter J.C."/>
            <person name="Han C."/>
            <person name="Tapia R."/>
            <person name="Land M."/>
            <person name="Hauser L."/>
            <person name="Kyrpides N."/>
            <person name="Ivanova N."/>
            <person name="Pagani I."/>
            <person name="Brau L."/>
            <person name="Yates R."/>
            <person name="O'Hara G."/>
            <person name="Rui T."/>
            <person name="Howieson J."/>
            <person name="Reeve W."/>
            <person name="Woyke T."/>
        </authorList>
    </citation>
    <scope>NUCLEOTIDE SEQUENCE [LARGE SCALE GENOMIC DNA]</scope>
    <source>
        <strain evidence="12">WSM2297</strain>
    </source>
</reference>
<name>J0WF98_RHILT</name>
<dbReference type="PROSITE" id="PS50968">
    <property type="entry name" value="BIOTINYL_LIPOYL"/>
    <property type="match status" value="1"/>
</dbReference>
<dbReference type="InterPro" id="IPR005479">
    <property type="entry name" value="CPAse_ATP-bd"/>
</dbReference>
<dbReference type="SUPFAM" id="SSF51246">
    <property type="entry name" value="Rudiment single hybrid motif"/>
    <property type="match status" value="1"/>
</dbReference>
<evidence type="ECO:0000259" key="10">
    <source>
        <dbReference type="PROSITE" id="PS50979"/>
    </source>
</evidence>
<dbReference type="RefSeq" id="WP_003576303.1">
    <property type="nucleotide sequence ID" value="NZ_JH719393.1"/>
</dbReference>
<dbReference type="InterPro" id="IPR029000">
    <property type="entry name" value="Cyclophilin-like_dom_sf"/>
</dbReference>
<dbReference type="InterPro" id="IPR011761">
    <property type="entry name" value="ATP-grasp"/>
</dbReference>
<dbReference type="SUPFAM" id="SSF51230">
    <property type="entry name" value="Single hybrid motif"/>
    <property type="match status" value="1"/>
</dbReference>
<organism evidence="12">
    <name type="scientific">Rhizobium leguminosarum bv. trifolii WSM2297</name>
    <dbReference type="NCBI Taxonomy" id="754762"/>
    <lineage>
        <taxon>Bacteria</taxon>
        <taxon>Pseudomonadati</taxon>
        <taxon>Pseudomonadota</taxon>
        <taxon>Alphaproteobacteria</taxon>
        <taxon>Hyphomicrobiales</taxon>
        <taxon>Rhizobiaceae</taxon>
        <taxon>Rhizobium/Agrobacterium group</taxon>
        <taxon>Rhizobium</taxon>
    </lineage>
</organism>